<name>A0A135IDQ3_9GAMM</name>
<reference evidence="3 4" key="1">
    <citation type="submission" date="2015-11" db="EMBL/GenBank/DDBJ databases">
        <title>Genomic Taxonomy of the Vibrionaceae.</title>
        <authorList>
            <person name="Gomez-Gil B."/>
            <person name="Enciso-Ibarra J."/>
        </authorList>
    </citation>
    <scope>NUCLEOTIDE SEQUENCE [LARGE SCALE GENOMIC DNA]</scope>
    <source>
        <strain evidence="3 4">CAIM 912</strain>
    </source>
</reference>
<gene>
    <name evidence="3" type="ORF">ATN88_24455</name>
</gene>
<organism evidence="3 4">
    <name type="scientific">Enterovibrio coralii</name>
    <dbReference type="NCBI Taxonomy" id="294935"/>
    <lineage>
        <taxon>Bacteria</taxon>
        <taxon>Pseudomonadati</taxon>
        <taxon>Pseudomonadota</taxon>
        <taxon>Gammaproteobacteria</taxon>
        <taxon>Vibrionales</taxon>
        <taxon>Vibrionaceae</taxon>
        <taxon>Enterovibrio</taxon>
    </lineage>
</organism>
<proteinExistence type="predicted"/>
<dbReference type="InterPro" id="IPR032816">
    <property type="entry name" value="VTT_dom"/>
</dbReference>
<evidence type="ECO:0000313" key="3">
    <source>
        <dbReference type="EMBL" id="KXF83583.1"/>
    </source>
</evidence>
<dbReference type="AlphaFoldDB" id="A0A135IDQ3"/>
<keyword evidence="1" id="KW-1133">Transmembrane helix</keyword>
<dbReference type="EMBL" id="LNTY01000003">
    <property type="protein sequence ID" value="KXF83583.1"/>
    <property type="molecule type" value="Genomic_DNA"/>
</dbReference>
<dbReference type="STRING" id="294935.ATN88_24455"/>
<dbReference type="GO" id="GO:0005886">
    <property type="term" value="C:plasma membrane"/>
    <property type="evidence" value="ECO:0007669"/>
    <property type="project" value="TreeGrafter"/>
</dbReference>
<feature type="transmembrane region" description="Helical" evidence="1">
    <location>
        <begin position="42"/>
        <end position="69"/>
    </location>
</feature>
<dbReference type="Pfam" id="PF09335">
    <property type="entry name" value="VTT_dom"/>
    <property type="match status" value="1"/>
</dbReference>
<keyword evidence="4" id="KW-1185">Reference proteome</keyword>
<dbReference type="InterPro" id="IPR051311">
    <property type="entry name" value="DedA_domain"/>
</dbReference>
<accession>A0A135IDQ3</accession>
<evidence type="ECO:0000313" key="4">
    <source>
        <dbReference type="Proteomes" id="UP000070529"/>
    </source>
</evidence>
<feature type="transmembrane region" description="Helical" evidence="1">
    <location>
        <begin position="7"/>
        <end position="30"/>
    </location>
</feature>
<sequence>MTSLLKLMGIMALFFASTFIVANAMGWLSLDQIESWLAQAQSLSAFTVVVAVVFLLFLDLFIAVPTLSIMMLGGYFVGAQLGWLAAFSGTLLAGVCGYALSALYGEKLVNLVVKDDAKRQELRAQFRRHGILMILLSRAMPILPEVTACMSGISRMRFITFLLAWCAVNLPYTFIAAYAGSISTLENPMPAILTATALTAFFWIGWGLLKHFLLKTPVSTQ</sequence>
<protein>
    <recommendedName>
        <fullName evidence="2">VTT domain-containing protein</fullName>
    </recommendedName>
</protein>
<comment type="caution">
    <text evidence="3">The sequence shown here is derived from an EMBL/GenBank/DDBJ whole genome shotgun (WGS) entry which is preliminary data.</text>
</comment>
<keyword evidence="1" id="KW-0812">Transmembrane</keyword>
<evidence type="ECO:0000259" key="2">
    <source>
        <dbReference type="Pfam" id="PF09335"/>
    </source>
</evidence>
<dbReference type="OrthoDB" id="284062at2"/>
<feature type="transmembrane region" description="Helical" evidence="1">
    <location>
        <begin position="81"/>
        <end position="105"/>
    </location>
</feature>
<evidence type="ECO:0000256" key="1">
    <source>
        <dbReference type="SAM" id="Phobius"/>
    </source>
</evidence>
<keyword evidence="1" id="KW-0472">Membrane</keyword>
<feature type="domain" description="VTT" evidence="2">
    <location>
        <begin position="64"/>
        <end position="181"/>
    </location>
</feature>
<feature type="transmembrane region" description="Helical" evidence="1">
    <location>
        <begin position="158"/>
        <end position="179"/>
    </location>
</feature>
<dbReference type="PANTHER" id="PTHR42709:SF11">
    <property type="entry name" value="DEDA FAMILY PROTEIN"/>
    <property type="match status" value="1"/>
</dbReference>
<dbReference type="Proteomes" id="UP000070529">
    <property type="component" value="Unassembled WGS sequence"/>
</dbReference>
<feature type="transmembrane region" description="Helical" evidence="1">
    <location>
        <begin position="191"/>
        <end position="209"/>
    </location>
</feature>
<dbReference type="PANTHER" id="PTHR42709">
    <property type="entry name" value="ALKALINE PHOSPHATASE LIKE PROTEIN"/>
    <property type="match status" value="1"/>
</dbReference>
<dbReference type="RefSeq" id="WP_067409702.1">
    <property type="nucleotide sequence ID" value="NZ_LNTY01000003.1"/>
</dbReference>